<dbReference type="InterPro" id="IPR008914">
    <property type="entry name" value="PEBP"/>
</dbReference>
<dbReference type="Gene3D" id="3.90.280.10">
    <property type="entry name" value="PEBP-like"/>
    <property type="match status" value="1"/>
</dbReference>
<evidence type="ECO:0000313" key="11">
    <source>
        <dbReference type="Proteomes" id="UP000007875"/>
    </source>
</evidence>
<protein>
    <recommendedName>
        <fullName evidence="8">Large ribosomal subunit protein mL38</fullName>
    </recommendedName>
    <alternativeName>
        <fullName evidence="9">39S ribosomal protein L38, mitochondrial</fullName>
    </alternativeName>
</protein>
<dbReference type="PANTHER" id="PTHR11362">
    <property type="entry name" value="PHOSPHATIDYLETHANOLAMINE-BINDING PROTEIN"/>
    <property type="match status" value="1"/>
</dbReference>
<sequence length="274" mass="31779">MNRKDRGRERAARLRNLTLDIDATMDAWEDSAHSVHEVHRVAHHYNVFRDLFGHAHFYPTLRMSVEYDTPDGTANPVYYGNELSPGETPTPPDVTYPTTSDKLWSLLLVNLDGNFEDNERELVHWLVGNIQGNDVGSGETLVDYLPPLPIRGTGYHRMVFLLFQQSGTINFSSERRSSPCDSLSERSFRTRDFYRTFEDSLVPMSLRFYQCRWDESVREVFQSRLDIAEPIYEFIPNDVDRLGQLKKFPEGKTLTWLKNFMPKEPIYPSGGQFT</sequence>
<dbReference type="FunCoup" id="H2YIE3">
    <property type="interactions" value="114"/>
</dbReference>
<comment type="subcellular location">
    <subcellularLocation>
        <location evidence="1">Mitochondrion</location>
    </subcellularLocation>
</comment>
<dbReference type="GO" id="GO:0005743">
    <property type="term" value="C:mitochondrial inner membrane"/>
    <property type="evidence" value="ECO:0007669"/>
    <property type="project" value="UniProtKB-ARBA"/>
</dbReference>
<evidence type="ECO:0000256" key="7">
    <source>
        <dbReference type="ARBA" id="ARBA00038016"/>
    </source>
</evidence>
<proteinExistence type="inferred from homology"/>
<dbReference type="HOGENOM" id="CLU_043994_0_0_1"/>
<dbReference type="Proteomes" id="UP000007875">
    <property type="component" value="Unassembled WGS sequence"/>
</dbReference>
<evidence type="ECO:0000256" key="5">
    <source>
        <dbReference type="ARBA" id="ARBA00023128"/>
    </source>
</evidence>
<organism evidence="10 11">
    <name type="scientific">Ciona savignyi</name>
    <name type="common">Pacific transparent sea squirt</name>
    <dbReference type="NCBI Taxonomy" id="51511"/>
    <lineage>
        <taxon>Eukaryota</taxon>
        <taxon>Metazoa</taxon>
        <taxon>Chordata</taxon>
        <taxon>Tunicata</taxon>
        <taxon>Ascidiacea</taxon>
        <taxon>Phlebobranchia</taxon>
        <taxon>Cionidae</taxon>
        <taxon>Ciona</taxon>
    </lineage>
</organism>
<dbReference type="FunFam" id="3.90.280.10:FF:000002">
    <property type="entry name" value="39S ribosomal protein L38, mitochondrial"/>
    <property type="match status" value="1"/>
</dbReference>
<dbReference type="Pfam" id="PF01161">
    <property type="entry name" value="PBP"/>
    <property type="match status" value="1"/>
</dbReference>
<comment type="similarity">
    <text evidence="7">Belongs to the phosphatidylethanolamine-binding protein family. Mitochondrion-specific ribosomal protein mL38 subfamily.</text>
</comment>
<keyword evidence="3" id="KW-0689">Ribosomal protein</keyword>
<evidence type="ECO:0000256" key="4">
    <source>
        <dbReference type="ARBA" id="ARBA00023054"/>
    </source>
</evidence>
<dbReference type="Ensembl" id="ENSCSAVT00000005163.1">
    <property type="protein sequence ID" value="ENSCSAVP00000005092.1"/>
    <property type="gene ID" value="ENSCSAVG00000003042.1"/>
</dbReference>
<evidence type="ECO:0000256" key="3">
    <source>
        <dbReference type="ARBA" id="ARBA00022980"/>
    </source>
</evidence>
<accession>H2YIE3</accession>
<dbReference type="AlphaFoldDB" id="H2YIE3"/>
<dbReference type="InParanoid" id="H2YIE3"/>
<reference evidence="10" key="2">
    <citation type="submission" date="2025-08" db="UniProtKB">
        <authorList>
            <consortium name="Ensembl"/>
        </authorList>
    </citation>
    <scope>IDENTIFICATION</scope>
</reference>
<evidence type="ECO:0000256" key="1">
    <source>
        <dbReference type="ARBA" id="ARBA00004173"/>
    </source>
</evidence>
<evidence type="ECO:0000256" key="8">
    <source>
        <dbReference type="ARBA" id="ARBA00039444"/>
    </source>
</evidence>
<dbReference type="STRING" id="51511.ENSCSAVP00000005092"/>
<evidence type="ECO:0000256" key="6">
    <source>
        <dbReference type="ARBA" id="ARBA00023274"/>
    </source>
</evidence>
<evidence type="ECO:0000313" key="10">
    <source>
        <dbReference type="Ensembl" id="ENSCSAVP00000005092.1"/>
    </source>
</evidence>
<dbReference type="OMA" id="PQKKFPH"/>
<keyword evidence="11" id="KW-1185">Reference proteome</keyword>
<dbReference type="GeneTree" id="ENSGT00900000141125"/>
<keyword evidence="4" id="KW-0175">Coiled coil</keyword>
<dbReference type="eggNOG" id="KOG3346">
    <property type="taxonomic scope" value="Eukaryota"/>
</dbReference>
<dbReference type="SUPFAM" id="SSF49777">
    <property type="entry name" value="PEBP-like"/>
    <property type="match status" value="1"/>
</dbReference>
<reference evidence="10" key="3">
    <citation type="submission" date="2025-09" db="UniProtKB">
        <authorList>
            <consortium name="Ensembl"/>
        </authorList>
    </citation>
    <scope>IDENTIFICATION</scope>
</reference>
<name>H2YIE3_CIOSA</name>
<dbReference type="GO" id="GO:0005762">
    <property type="term" value="C:mitochondrial large ribosomal subunit"/>
    <property type="evidence" value="ECO:0007669"/>
    <property type="project" value="TreeGrafter"/>
</dbReference>
<dbReference type="InterPro" id="IPR036610">
    <property type="entry name" value="PEBP-like_sf"/>
</dbReference>
<keyword evidence="2" id="KW-0809">Transit peptide</keyword>
<dbReference type="InterPro" id="IPR035810">
    <property type="entry name" value="PEBP_euk"/>
</dbReference>
<dbReference type="CDD" id="cd00866">
    <property type="entry name" value="PEBP_euk"/>
    <property type="match status" value="1"/>
</dbReference>
<dbReference type="PANTHER" id="PTHR11362:SF133">
    <property type="entry name" value="LARGE RIBOSOMAL SUBUNIT PROTEIN ML38"/>
    <property type="match status" value="1"/>
</dbReference>
<evidence type="ECO:0000256" key="2">
    <source>
        <dbReference type="ARBA" id="ARBA00022946"/>
    </source>
</evidence>
<keyword evidence="5" id="KW-0496">Mitochondrion</keyword>
<evidence type="ECO:0000256" key="9">
    <source>
        <dbReference type="ARBA" id="ARBA00041206"/>
    </source>
</evidence>
<keyword evidence="6" id="KW-0687">Ribonucleoprotein</keyword>
<reference evidence="11" key="1">
    <citation type="submission" date="2003-08" db="EMBL/GenBank/DDBJ databases">
        <authorList>
            <person name="Birren B."/>
            <person name="Nusbaum C."/>
            <person name="Abebe A."/>
            <person name="Abouelleil A."/>
            <person name="Adekoya E."/>
            <person name="Ait-zahra M."/>
            <person name="Allen N."/>
            <person name="Allen T."/>
            <person name="An P."/>
            <person name="Anderson M."/>
            <person name="Anderson S."/>
            <person name="Arachchi H."/>
            <person name="Armbruster J."/>
            <person name="Bachantsang P."/>
            <person name="Baldwin J."/>
            <person name="Barry A."/>
            <person name="Bayul T."/>
            <person name="Blitshsteyn B."/>
            <person name="Bloom T."/>
            <person name="Blye J."/>
            <person name="Boguslavskiy L."/>
            <person name="Borowsky M."/>
            <person name="Boukhgalter B."/>
            <person name="Brunache A."/>
            <person name="Butler J."/>
            <person name="Calixte N."/>
            <person name="Calvo S."/>
            <person name="Camarata J."/>
            <person name="Campo K."/>
            <person name="Chang J."/>
            <person name="Cheshatsang Y."/>
            <person name="Citroen M."/>
            <person name="Collymore A."/>
            <person name="Considine T."/>
            <person name="Cook A."/>
            <person name="Cooke P."/>
            <person name="Corum B."/>
            <person name="Cuomo C."/>
            <person name="David R."/>
            <person name="Dawoe T."/>
            <person name="Degray S."/>
            <person name="Dodge S."/>
            <person name="Dooley K."/>
            <person name="Dorje P."/>
            <person name="Dorjee K."/>
            <person name="Dorris L."/>
            <person name="Duffey N."/>
            <person name="Dupes A."/>
            <person name="Elkins T."/>
            <person name="Engels R."/>
            <person name="Erickson J."/>
            <person name="Farina A."/>
            <person name="Faro S."/>
            <person name="Ferreira P."/>
            <person name="Fischer H."/>
            <person name="Fitzgerald M."/>
            <person name="Foley K."/>
            <person name="Gage D."/>
            <person name="Galagan J."/>
            <person name="Gearin G."/>
            <person name="Gnerre S."/>
            <person name="Gnirke A."/>
            <person name="Goyette A."/>
            <person name="Graham J."/>
            <person name="Grandbois E."/>
            <person name="Gyaltsen K."/>
            <person name="Hafez N."/>
            <person name="Hagopian D."/>
            <person name="Hagos B."/>
            <person name="Hall J."/>
            <person name="Hatcher B."/>
            <person name="Heller A."/>
            <person name="Higgins H."/>
            <person name="Honan T."/>
            <person name="Horn A."/>
            <person name="Houde N."/>
            <person name="Hughes L."/>
            <person name="Hulme W."/>
            <person name="Husby E."/>
            <person name="Iliev I."/>
            <person name="Jaffe D."/>
            <person name="Jones C."/>
            <person name="Kamal M."/>
            <person name="Kamat A."/>
            <person name="Kamvysselis M."/>
            <person name="Karlsson E."/>
            <person name="Kells C."/>
            <person name="Kieu A."/>
            <person name="Kisner P."/>
            <person name="Kodira C."/>
            <person name="Kulbokas E."/>
            <person name="Labutti K."/>
            <person name="Lama D."/>
            <person name="Landers T."/>
            <person name="Leger J."/>
            <person name="Levine S."/>
            <person name="Lewis D."/>
            <person name="Lewis T."/>
            <person name="Lindblad-toh K."/>
            <person name="Liu X."/>
            <person name="Lokyitsang T."/>
            <person name="Lokyitsang Y."/>
            <person name="Lucien O."/>
            <person name="Lui A."/>
            <person name="Ma L.J."/>
            <person name="Mabbitt R."/>
            <person name="Macdonald J."/>
            <person name="Maclean C."/>
            <person name="Major J."/>
            <person name="Manning J."/>
            <person name="Marabella R."/>
            <person name="Maru K."/>
            <person name="Matthews C."/>
            <person name="Mauceli E."/>
            <person name="Mccarthy M."/>
            <person name="Mcdonough S."/>
            <person name="Mcghee T."/>
            <person name="Meldrim J."/>
            <person name="Meneus L."/>
            <person name="Mesirov J."/>
            <person name="Mihalev A."/>
            <person name="Mihova T."/>
            <person name="Mikkelsen T."/>
            <person name="Mlenga V."/>
            <person name="Moru K."/>
            <person name="Mozes J."/>
            <person name="Mulrain L."/>
            <person name="Munson G."/>
            <person name="Naylor J."/>
            <person name="Newes C."/>
            <person name="Nguyen C."/>
            <person name="Nguyen N."/>
            <person name="Nguyen T."/>
            <person name="Nicol R."/>
            <person name="Nielsen C."/>
            <person name="Nizzari M."/>
            <person name="Norbu C."/>
            <person name="Norbu N."/>
            <person name="O'donnell P."/>
            <person name="Okoawo O."/>
            <person name="O'leary S."/>
            <person name="Omotosho B."/>
            <person name="O'neill K."/>
            <person name="Osman S."/>
            <person name="Parker S."/>
            <person name="Perrin D."/>
            <person name="Phunkhang P."/>
            <person name="Piqani B."/>
            <person name="Purcell S."/>
            <person name="Rachupka T."/>
            <person name="Ramasamy U."/>
            <person name="Rameau R."/>
            <person name="Ray V."/>
            <person name="Raymond C."/>
            <person name="Retta R."/>
            <person name="Richardson S."/>
            <person name="Rise C."/>
            <person name="Rodriguez J."/>
            <person name="Rogers J."/>
            <person name="Rogov P."/>
            <person name="Rutman M."/>
            <person name="Schupbach R."/>
            <person name="Seaman C."/>
            <person name="Settipalli S."/>
            <person name="Sharpe T."/>
            <person name="Sheridan J."/>
            <person name="Sherpa N."/>
            <person name="Shi J."/>
            <person name="Smirnov S."/>
            <person name="Smith C."/>
            <person name="Sougnez C."/>
            <person name="Spencer B."/>
            <person name="Stalker J."/>
            <person name="Stange-thomann N."/>
            <person name="Stavropoulos S."/>
            <person name="Stetson K."/>
            <person name="Stone C."/>
            <person name="Stone S."/>
            <person name="Stubbs M."/>
            <person name="Talamas J."/>
            <person name="Tchuinga P."/>
            <person name="Tenzing P."/>
            <person name="Tesfaye S."/>
            <person name="Theodore J."/>
            <person name="Thoulutsang Y."/>
            <person name="Topham K."/>
            <person name="Towey S."/>
            <person name="Tsamla T."/>
            <person name="Tsomo N."/>
            <person name="Vallee D."/>
            <person name="Vassiliev H."/>
            <person name="Venkataraman V."/>
            <person name="Vinson J."/>
            <person name="Vo A."/>
            <person name="Wade C."/>
            <person name="Wang S."/>
            <person name="Wangchuk T."/>
            <person name="Wangdi T."/>
            <person name="Whittaker C."/>
            <person name="Wilkinson J."/>
            <person name="Wu Y."/>
            <person name="Wyman D."/>
            <person name="Yadav S."/>
            <person name="Yang S."/>
            <person name="Yang X."/>
            <person name="Yeager S."/>
            <person name="Yee E."/>
            <person name="Young G."/>
            <person name="Zainoun J."/>
            <person name="Zembeck L."/>
            <person name="Zimmer A."/>
            <person name="Zody M."/>
            <person name="Lander E."/>
        </authorList>
    </citation>
    <scope>NUCLEOTIDE SEQUENCE [LARGE SCALE GENOMIC DNA]</scope>
</reference>